<evidence type="ECO:0000256" key="6">
    <source>
        <dbReference type="ARBA" id="ARBA00022603"/>
    </source>
</evidence>
<feature type="binding site" evidence="14">
    <location>
        <begin position="222"/>
        <end position="224"/>
    </location>
    <ligand>
        <name>S-adenosyl-L-methionine</name>
        <dbReference type="ChEBI" id="CHEBI:59789"/>
    </ligand>
</feature>
<dbReference type="eggNOG" id="COG0820">
    <property type="taxonomic scope" value="Bacteria"/>
</dbReference>
<name>S7TX55_DESML</name>
<dbReference type="InterPro" id="IPR006638">
    <property type="entry name" value="Elp3/MiaA/NifB-like_rSAM"/>
</dbReference>
<evidence type="ECO:0000256" key="7">
    <source>
        <dbReference type="ARBA" id="ARBA00022679"/>
    </source>
</evidence>
<keyword evidence="8 14" id="KW-0949">S-adenosyl-L-methionine</keyword>
<feature type="active site" description="S-methylcysteine intermediate" evidence="14">
    <location>
        <position position="341"/>
    </location>
</feature>
<dbReference type="Gene3D" id="3.20.20.70">
    <property type="entry name" value="Aldolase class I"/>
    <property type="match status" value="1"/>
</dbReference>
<dbReference type="GO" id="GO:0030488">
    <property type="term" value="P:tRNA methylation"/>
    <property type="evidence" value="ECO:0007669"/>
    <property type="project" value="UniProtKB-UniRule"/>
</dbReference>
<evidence type="ECO:0000256" key="14">
    <source>
        <dbReference type="HAMAP-Rule" id="MF_01849"/>
    </source>
</evidence>
<dbReference type="PROSITE" id="PS51918">
    <property type="entry name" value="RADICAL_SAM"/>
    <property type="match status" value="1"/>
</dbReference>
<dbReference type="GO" id="GO:0019843">
    <property type="term" value="F:rRNA binding"/>
    <property type="evidence" value="ECO:0007669"/>
    <property type="project" value="UniProtKB-UniRule"/>
</dbReference>
<keyword evidence="17" id="KW-1185">Reference proteome</keyword>
<evidence type="ECO:0000256" key="2">
    <source>
        <dbReference type="ARBA" id="ARBA00007544"/>
    </source>
</evidence>
<comment type="function">
    <text evidence="14">Specifically methylates position 2 of adenine 2503 in 23S rRNA and position 2 of adenine 37 in tRNAs.</text>
</comment>
<keyword evidence="13 14" id="KW-1015">Disulfide bond</keyword>
<evidence type="ECO:0000256" key="10">
    <source>
        <dbReference type="ARBA" id="ARBA00022723"/>
    </source>
</evidence>
<organism evidence="16 17">
    <name type="scientific">Desulfococcus multivorans DSM 2059</name>
    <dbReference type="NCBI Taxonomy" id="1121405"/>
    <lineage>
        <taxon>Bacteria</taxon>
        <taxon>Pseudomonadati</taxon>
        <taxon>Thermodesulfobacteriota</taxon>
        <taxon>Desulfobacteria</taxon>
        <taxon>Desulfobacterales</taxon>
        <taxon>Desulfococcaceae</taxon>
        <taxon>Desulfococcus</taxon>
    </lineage>
</organism>
<dbReference type="SMART" id="SM00729">
    <property type="entry name" value="Elp3"/>
    <property type="match status" value="1"/>
</dbReference>
<dbReference type="STRING" id="897.B2D07_06420"/>
<dbReference type="InterPro" id="IPR013785">
    <property type="entry name" value="Aldolase_TIM"/>
</dbReference>
<keyword evidence="6 14" id="KW-0489">Methyltransferase</keyword>
<dbReference type="FunFam" id="3.20.20.70:FF:000014">
    <property type="entry name" value="Probable dual-specificity RNA methyltransferase RlmN"/>
    <property type="match status" value="1"/>
</dbReference>
<dbReference type="GO" id="GO:0070475">
    <property type="term" value="P:rRNA base methylation"/>
    <property type="evidence" value="ECO:0007669"/>
    <property type="project" value="UniProtKB-UniRule"/>
</dbReference>
<dbReference type="SFLD" id="SFLDS00029">
    <property type="entry name" value="Radical_SAM"/>
    <property type="match status" value="1"/>
</dbReference>
<keyword evidence="12 14" id="KW-0411">Iron-sulfur</keyword>
<dbReference type="InterPro" id="IPR040072">
    <property type="entry name" value="Methyltransferase_A"/>
</dbReference>
<dbReference type="GO" id="GO:0070040">
    <property type="term" value="F:rRNA (adenine(2503)-C2-)-methyltransferase activity"/>
    <property type="evidence" value="ECO:0007669"/>
    <property type="project" value="UniProtKB-UniRule"/>
</dbReference>
<dbReference type="Pfam" id="PF21016">
    <property type="entry name" value="RlmN_N"/>
    <property type="match status" value="1"/>
</dbReference>
<dbReference type="PIRSF" id="PIRSF006004">
    <property type="entry name" value="CHP00048"/>
    <property type="match status" value="1"/>
</dbReference>
<dbReference type="Gene3D" id="1.10.150.530">
    <property type="match status" value="1"/>
</dbReference>
<dbReference type="GO" id="GO:0005737">
    <property type="term" value="C:cytoplasm"/>
    <property type="evidence" value="ECO:0007669"/>
    <property type="project" value="UniProtKB-SubCell"/>
</dbReference>
<dbReference type="PANTHER" id="PTHR30544:SF5">
    <property type="entry name" value="RADICAL SAM CORE DOMAIN-CONTAINING PROTEIN"/>
    <property type="match status" value="1"/>
</dbReference>
<keyword evidence="9 14" id="KW-0819">tRNA processing</keyword>
<reference evidence="16 17" key="1">
    <citation type="journal article" date="2013" name="Genome Announc.">
        <title>Draft genome sequences for three mercury-methylating, sulfate-reducing bacteria.</title>
        <authorList>
            <person name="Brown S.D."/>
            <person name="Hurt R.A.Jr."/>
            <person name="Gilmour C.C."/>
            <person name="Elias D.A."/>
        </authorList>
    </citation>
    <scope>NUCLEOTIDE SEQUENCE [LARGE SCALE GENOMIC DNA]</scope>
    <source>
        <strain evidence="16 17">DSM 2059</strain>
    </source>
</reference>
<dbReference type="GO" id="GO:0000049">
    <property type="term" value="F:tRNA binding"/>
    <property type="evidence" value="ECO:0007669"/>
    <property type="project" value="UniProtKB-UniRule"/>
</dbReference>
<protein>
    <recommendedName>
        <fullName evidence="14">Probable dual-specificity RNA methyltransferase RlmN</fullName>
        <ecNumber evidence="14">2.1.1.192</ecNumber>
    </recommendedName>
    <alternativeName>
        <fullName evidence="14">23S rRNA (adenine(2503)-C(2))-methyltransferase</fullName>
    </alternativeName>
    <alternativeName>
        <fullName evidence="14">23S rRNA m2A2503 methyltransferase</fullName>
    </alternativeName>
    <alternativeName>
        <fullName evidence="14">Ribosomal RNA large subunit methyltransferase N</fullName>
    </alternativeName>
    <alternativeName>
        <fullName evidence="14">tRNA (adenine(37)-C(2))-methyltransferase</fullName>
    </alternativeName>
    <alternativeName>
        <fullName evidence="14">tRNA m2A37 methyltransferase</fullName>
    </alternativeName>
</protein>
<dbReference type="InterPro" id="IPR007197">
    <property type="entry name" value="rSAM"/>
</dbReference>
<keyword evidence="7 14" id="KW-0808">Transferase</keyword>
<comment type="catalytic activity">
    <reaction evidence="14">
        <text>adenosine(37) in tRNA + 2 reduced [2Fe-2S]-[ferredoxin] + 2 S-adenosyl-L-methionine = 2-methyladenosine(37) in tRNA + 5'-deoxyadenosine + L-methionine + 2 oxidized [2Fe-2S]-[ferredoxin] + S-adenosyl-L-homocysteine</text>
        <dbReference type="Rhea" id="RHEA:43332"/>
        <dbReference type="Rhea" id="RHEA-COMP:10000"/>
        <dbReference type="Rhea" id="RHEA-COMP:10001"/>
        <dbReference type="Rhea" id="RHEA-COMP:10162"/>
        <dbReference type="Rhea" id="RHEA-COMP:10485"/>
        <dbReference type="ChEBI" id="CHEBI:17319"/>
        <dbReference type="ChEBI" id="CHEBI:33737"/>
        <dbReference type="ChEBI" id="CHEBI:33738"/>
        <dbReference type="ChEBI" id="CHEBI:57844"/>
        <dbReference type="ChEBI" id="CHEBI:57856"/>
        <dbReference type="ChEBI" id="CHEBI:59789"/>
        <dbReference type="ChEBI" id="CHEBI:74411"/>
        <dbReference type="ChEBI" id="CHEBI:74497"/>
        <dbReference type="EC" id="2.1.1.192"/>
    </reaction>
</comment>
<dbReference type="PATRIC" id="fig|1121405.3.peg.1669"/>
<dbReference type="EMBL" id="ATHJ01000076">
    <property type="protein sequence ID" value="EPR41350.1"/>
    <property type="molecule type" value="Genomic_DNA"/>
</dbReference>
<keyword evidence="3 14" id="KW-0004">4Fe-4S</keyword>
<evidence type="ECO:0000256" key="12">
    <source>
        <dbReference type="ARBA" id="ARBA00023014"/>
    </source>
</evidence>
<feature type="active site" description="Proton acceptor" evidence="14">
    <location>
        <position position="96"/>
    </location>
</feature>
<proteinExistence type="inferred from homology"/>
<dbReference type="EC" id="2.1.1.192" evidence="14"/>
<evidence type="ECO:0000256" key="3">
    <source>
        <dbReference type="ARBA" id="ARBA00022485"/>
    </source>
</evidence>
<dbReference type="SUPFAM" id="SSF102114">
    <property type="entry name" value="Radical SAM enzymes"/>
    <property type="match status" value="1"/>
</dbReference>
<dbReference type="NCBIfam" id="TIGR00048">
    <property type="entry name" value="rRNA_mod_RlmN"/>
    <property type="match status" value="1"/>
</dbReference>
<feature type="binding site" evidence="14">
    <location>
        <position position="116"/>
    </location>
    <ligand>
        <name>[4Fe-4S] cluster</name>
        <dbReference type="ChEBI" id="CHEBI:49883"/>
        <note>4Fe-4S-S-AdoMet</note>
    </ligand>
</feature>
<comment type="caution">
    <text evidence="14">Lacks conserved residue(s) required for the propagation of feature annotation.</text>
</comment>
<evidence type="ECO:0000256" key="9">
    <source>
        <dbReference type="ARBA" id="ARBA00022694"/>
    </source>
</evidence>
<keyword evidence="4 14" id="KW-0963">Cytoplasm</keyword>
<comment type="catalytic activity">
    <reaction evidence="14">
        <text>adenosine(2503) in 23S rRNA + 2 reduced [2Fe-2S]-[ferredoxin] + 2 S-adenosyl-L-methionine = 2-methyladenosine(2503) in 23S rRNA + 5'-deoxyadenosine + L-methionine + 2 oxidized [2Fe-2S]-[ferredoxin] + S-adenosyl-L-homocysteine</text>
        <dbReference type="Rhea" id="RHEA:42916"/>
        <dbReference type="Rhea" id="RHEA-COMP:10000"/>
        <dbReference type="Rhea" id="RHEA-COMP:10001"/>
        <dbReference type="Rhea" id="RHEA-COMP:10152"/>
        <dbReference type="Rhea" id="RHEA-COMP:10282"/>
        <dbReference type="ChEBI" id="CHEBI:17319"/>
        <dbReference type="ChEBI" id="CHEBI:33737"/>
        <dbReference type="ChEBI" id="CHEBI:33738"/>
        <dbReference type="ChEBI" id="CHEBI:57844"/>
        <dbReference type="ChEBI" id="CHEBI:57856"/>
        <dbReference type="ChEBI" id="CHEBI:59789"/>
        <dbReference type="ChEBI" id="CHEBI:74411"/>
        <dbReference type="ChEBI" id="CHEBI:74497"/>
        <dbReference type="EC" id="2.1.1.192"/>
    </reaction>
</comment>
<comment type="caution">
    <text evidence="16">The sequence shown here is derived from an EMBL/GenBank/DDBJ whole genome shotgun (WGS) entry which is preliminary data.</text>
</comment>
<dbReference type="HAMAP" id="MF_01849">
    <property type="entry name" value="RNA_methyltr_RlmN"/>
    <property type="match status" value="1"/>
</dbReference>
<evidence type="ECO:0000256" key="8">
    <source>
        <dbReference type="ARBA" id="ARBA00022691"/>
    </source>
</evidence>
<keyword evidence="5 14" id="KW-0698">rRNA processing</keyword>
<dbReference type="InterPro" id="IPR027492">
    <property type="entry name" value="RNA_MTrfase_RlmN"/>
</dbReference>
<dbReference type="OrthoDB" id="9793973at2"/>
<dbReference type="PANTHER" id="PTHR30544">
    <property type="entry name" value="23S RRNA METHYLTRANSFERASE"/>
    <property type="match status" value="1"/>
</dbReference>
<feature type="binding site" evidence="14">
    <location>
        <position position="120"/>
    </location>
    <ligand>
        <name>[4Fe-4S] cluster</name>
        <dbReference type="ChEBI" id="CHEBI:49883"/>
        <note>4Fe-4S-S-AdoMet</note>
    </ligand>
</feature>
<dbReference type="AlphaFoldDB" id="S7TX55"/>
<dbReference type="InterPro" id="IPR048641">
    <property type="entry name" value="RlmN_N"/>
</dbReference>
<evidence type="ECO:0000256" key="1">
    <source>
        <dbReference type="ARBA" id="ARBA00004496"/>
    </source>
</evidence>
<evidence type="ECO:0000313" key="16">
    <source>
        <dbReference type="EMBL" id="EPR41350.1"/>
    </source>
</evidence>
<keyword evidence="11 14" id="KW-0408">Iron</keyword>
<gene>
    <name evidence="14" type="primary">rlmN</name>
    <name evidence="16" type="ORF">dsmv_2131</name>
</gene>
<dbReference type="RefSeq" id="WP_020876562.1">
    <property type="nucleotide sequence ID" value="NZ_ATHJ01000076.1"/>
</dbReference>
<sequence length="362" mass="40801">MNYLPTPIDIKELTRADLICLLQEERIAPYRAGQIFKWIYQHQVDRFEEMSDLNKPLRRQLAARFVIGRLHRTAVETARDGARKYLLRLNDGRFIESVLIPEKEHYTLCISSQVGCAQGCRFCLTAQEGFIRNLTMGEIIAQVRDAVLDIPAADPRRLTNIVFMGMGEPLANLTHVIRALQIITDADSGLKFSARRVTVSTAGLAAQLDRLGRETEVNLAISLNAADNKTRSRLMPINRRYPIEVLMAACREYPLKPRRRITFEYILIDGVNDGDKDARRLVDLLRPVRAKINLIPFNEHDGSPFCRPDEARILKFQEILTSQNYTAVIRHSKGQDISAACGQLNARNRDGCPASGSASAMA</sequence>
<dbReference type="GO" id="GO:0002935">
    <property type="term" value="F:tRNA (adenine(37)-C2)-methyltransferase activity"/>
    <property type="evidence" value="ECO:0007669"/>
    <property type="project" value="UniProtKB-UniRule"/>
</dbReference>
<comment type="miscellaneous">
    <text evidence="14">Reaction proceeds by a ping-pong mechanism involving intermediate methylation of a conserved cysteine residue.</text>
</comment>
<evidence type="ECO:0000313" key="17">
    <source>
        <dbReference type="Proteomes" id="UP000014977"/>
    </source>
</evidence>
<comment type="subcellular location">
    <subcellularLocation>
        <location evidence="1 14">Cytoplasm</location>
    </subcellularLocation>
</comment>
<evidence type="ECO:0000259" key="15">
    <source>
        <dbReference type="PROSITE" id="PS51918"/>
    </source>
</evidence>
<dbReference type="Pfam" id="PF04055">
    <property type="entry name" value="Radical_SAM"/>
    <property type="match status" value="1"/>
</dbReference>
<feature type="binding site" evidence="14">
    <location>
        <position position="200"/>
    </location>
    <ligand>
        <name>S-adenosyl-L-methionine</name>
        <dbReference type="ChEBI" id="CHEBI:59789"/>
    </ligand>
</feature>
<dbReference type="Proteomes" id="UP000014977">
    <property type="component" value="Unassembled WGS sequence"/>
</dbReference>
<dbReference type="SFLD" id="SFLDF00275">
    <property type="entry name" value="adenosine_C2_methyltransferase"/>
    <property type="match status" value="1"/>
</dbReference>
<dbReference type="GO" id="GO:0046872">
    <property type="term" value="F:metal ion binding"/>
    <property type="evidence" value="ECO:0007669"/>
    <property type="project" value="UniProtKB-KW"/>
</dbReference>
<evidence type="ECO:0000256" key="5">
    <source>
        <dbReference type="ARBA" id="ARBA00022552"/>
    </source>
</evidence>
<feature type="domain" description="Radical SAM core" evidence="15">
    <location>
        <begin position="102"/>
        <end position="338"/>
    </location>
</feature>
<dbReference type="GO" id="GO:0051539">
    <property type="term" value="F:4 iron, 4 sulfur cluster binding"/>
    <property type="evidence" value="ECO:0007669"/>
    <property type="project" value="UniProtKB-UniRule"/>
</dbReference>
<dbReference type="InterPro" id="IPR004383">
    <property type="entry name" value="rRNA_lsu_MTrfase_RlmN/Cfr"/>
</dbReference>
<comment type="cofactor">
    <cofactor evidence="14">
        <name>[4Fe-4S] cluster</name>
        <dbReference type="ChEBI" id="CHEBI:49883"/>
    </cofactor>
    <text evidence="14">Binds 1 [4Fe-4S] cluster. The cluster is coordinated with 3 cysteines and an exchangeable S-adenosyl-L-methionine.</text>
</comment>
<feature type="binding site" evidence="14">
    <location>
        <begin position="167"/>
        <end position="168"/>
    </location>
    <ligand>
        <name>S-adenosyl-L-methionine</name>
        <dbReference type="ChEBI" id="CHEBI:59789"/>
    </ligand>
</feature>
<dbReference type="InterPro" id="IPR058240">
    <property type="entry name" value="rSAM_sf"/>
</dbReference>
<evidence type="ECO:0000256" key="13">
    <source>
        <dbReference type="ARBA" id="ARBA00023157"/>
    </source>
</evidence>
<dbReference type="SFLD" id="SFLDG01062">
    <property type="entry name" value="methyltransferase_(Class_A)"/>
    <property type="match status" value="1"/>
</dbReference>
<dbReference type="CDD" id="cd01335">
    <property type="entry name" value="Radical_SAM"/>
    <property type="match status" value="1"/>
</dbReference>
<feature type="binding site" evidence="14">
    <location>
        <position position="123"/>
    </location>
    <ligand>
        <name>[4Fe-4S] cluster</name>
        <dbReference type="ChEBI" id="CHEBI:49883"/>
        <note>4Fe-4S-S-AdoMet</note>
    </ligand>
</feature>
<feature type="binding site" evidence="14">
    <location>
        <position position="298"/>
    </location>
    <ligand>
        <name>S-adenosyl-L-methionine</name>
        <dbReference type="ChEBI" id="CHEBI:59789"/>
    </ligand>
</feature>
<accession>S7TX55</accession>
<comment type="similarity">
    <text evidence="2 14">Belongs to the radical SAM superfamily. RlmN family.</text>
</comment>
<keyword evidence="10 14" id="KW-0479">Metal-binding</keyword>
<evidence type="ECO:0000256" key="4">
    <source>
        <dbReference type="ARBA" id="ARBA00022490"/>
    </source>
</evidence>
<evidence type="ECO:0000256" key="11">
    <source>
        <dbReference type="ARBA" id="ARBA00023004"/>
    </source>
</evidence>